<dbReference type="Pfam" id="PF09500">
    <property type="entry name" value="YiiD_C"/>
    <property type="match status" value="1"/>
</dbReference>
<dbReference type="Gene3D" id="3.10.129.10">
    <property type="entry name" value="Hotdog Thioesterase"/>
    <property type="match status" value="1"/>
</dbReference>
<accession>A0A1T4KKI6</accession>
<evidence type="ECO:0000313" key="3">
    <source>
        <dbReference type="Proteomes" id="UP000191418"/>
    </source>
</evidence>
<gene>
    <name evidence="2" type="ORF">BTE48_05790</name>
</gene>
<comment type="caution">
    <text evidence="2">The sequence shown here is derived from an EMBL/GenBank/DDBJ whole genome shotgun (WGS) entry which is preliminary data.</text>
</comment>
<dbReference type="STRING" id="64969.SAMN02745127_00115"/>
<reference evidence="2 3" key="1">
    <citation type="submission" date="2017-01" db="EMBL/GenBank/DDBJ databases">
        <title>Genome Sequencing of a Marine Spirillum, Oceanospirillum multiglobuliferum ATCC 33336, from Japan.</title>
        <authorList>
            <person name="Carney J.G."/>
            <person name="Trachtenberg A.M."/>
            <person name="Rheaume B.A."/>
            <person name="Linnane J.D."/>
            <person name="Pitts N.L."/>
            <person name="Mykles D.L."/>
            <person name="Maclea K.S."/>
        </authorList>
    </citation>
    <scope>NUCLEOTIDE SEQUENCE [LARGE SCALE GENOMIC DNA]</scope>
    <source>
        <strain evidence="2 3">ATCC 33336</strain>
    </source>
</reference>
<name>A0A1T4KKI6_9GAMM</name>
<evidence type="ECO:0000259" key="1">
    <source>
        <dbReference type="Pfam" id="PF09500"/>
    </source>
</evidence>
<dbReference type="SUPFAM" id="SSF54637">
    <property type="entry name" value="Thioesterase/thiol ester dehydrase-isomerase"/>
    <property type="match status" value="1"/>
</dbReference>
<dbReference type="AlphaFoldDB" id="A0A1T4KKI6"/>
<dbReference type="NCBIfam" id="TIGR02447">
    <property type="entry name" value="yiiD_Cterm"/>
    <property type="match status" value="1"/>
</dbReference>
<dbReference type="InterPro" id="IPR029069">
    <property type="entry name" value="HotDog_dom_sf"/>
</dbReference>
<organism evidence="2 3">
    <name type="scientific">Oceanospirillum multiglobuliferum</name>
    <dbReference type="NCBI Taxonomy" id="64969"/>
    <lineage>
        <taxon>Bacteria</taxon>
        <taxon>Pseudomonadati</taxon>
        <taxon>Pseudomonadota</taxon>
        <taxon>Gammaproteobacteria</taxon>
        <taxon>Oceanospirillales</taxon>
        <taxon>Oceanospirillaceae</taxon>
        <taxon>Oceanospirillum</taxon>
    </lineage>
</organism>
<evidence type="ECO:0000313" key="2">
    <source>
        <dbReference type="EMBL" id="OPX56061.1"/>
    </source>
</evidence>
<dbReference type="OrthoDB" id="572024at2"/>
<proteinExistence type="predicted"/>
<feature type="domain" description="Thioesterase putative" evidence="1">
    <location>
        <begin position="8"/>
        <end position="148"/>
    </location>
</feature>
<dbReference type="EMBL" id="MTSM01000005">
    <property type="protein sequence ID" value="OPX56061.1"/>
    <property type="molecule type" value="Genomic_DNA"/>
</dbReference>
<sequence>MQQARVDQFLDHIKANIPLVNHMGLNSITFNGNSVAFHISLTPNLNDKGTGFGGSISAFCTLAGWALTTLALIDKDLERSAVVKTGNIEFFAPITEDFIVNCYSSEATGIEQLIEQVKSKGRGRLPIIAEIIQNEKIAVRYEGIYVAFEG</sequence>
<dbReference type="Proteomes" id="UP000191418">
    <property type="component" value="Unassembled WGS sequence"/>
</dbReference>
<dbReference type="RefSeq" id="WP_078743739.1">
    <property type="nucleotide sequence ID" value="NZ_FUXG01000001.1"/>
</dbReference>
<dbReference type="InterPro" id="IPR012660">
    <property type="entry name" value="YiiD_C"/>
</dbReference>
<protein>
    <recommendedName>
        <fullName evidence="1">Thioesterase putative domain-containing protein</fullName>
    </recommendedName>
</protein>
<keyword evidence="3" id="KW-1185">Reference proteome</keyword>